<name>A0A951U5U9_9CYAN</name>
<evidence type="ECO:0000313" key="2">
    <source>
        <dbReference type="Proteomes" id="UP000707356"/>
    </source>
</evidence>
<accession>A0A951U5U9</accession>
<reference evidence="1" key="1">
    <citation type="submission" date="2021-05" db="EMBL/GenBank/DDBJ databases">
        <authorList>
            <person name="Pietrasiak N."/>
            <person name="Ward R."/>
            <person name="Stajich J.E."/>
            <person name="Kurbessoian T."/>
        </authorList>
    </citation>
    <scope>NUCLEOTIDE SEQUENCE</scope>
    <source>
        <strain evidence="1">GSE-TBD4-15B</strain>
    </source>
</reference>
<proteinExistence type="predicted"/>
<comment type="caution">
    <text evidence="1">The sequence shown here is derived from an EMBL/GenBank/DDBJ whole genome shotgun (WGS) entry which is preliminary data.</text>
</comment>
<reference evidence="1" key="2">
    <citation type="journal article" date="2022" name="Microbiol. Resour. Announc.">
        <title>Metagenome Sequencing to Explore Phylogenomics of Terrestrial Cyanobacteria.</title>
        <authorList>
            <person name="Ward R.D."/>
            <person name="Stajich J.E."/>
            <person name="Johansen J.R."/>
            <person name="Huntemann M."/>
            <person name="Clum A."/>
            <person name="Foster B."/>
            <person name="Foster B."/>
            <person name="Roux S."/>
            <person name="Palaniappan K."/>
            <person name="Varghese N."/>
            <person name="Mukherjee S."/>
            <person name="Reddy T.B.K."/>
            <person name="Daum C."/>
            <person name="Copeland A."/>
            <person name="Chen I.A."/>
            <person name="Ivanova N.N."/>
            <person name="Kyrpides N.C."/>
            <person name="Shapiro N."/>
            <person name="Eloe-Fadrosh E.A."/>
            <person name="Pietrasiak N."/>
        </authorList>
    </citation>
    <scope>NUCLEOTIDE SEQUENCE</scope>
    <source>
        <strain evidence="1">GSE-TBD4-15B</strain>
    </source>
</reference>
<organism evidence="1 2">
    <name type="scientific">Pegethrix bostrychoides GSE-TBD4-15B</name>
    <dbReference type="NCBI Taxonomy" id="2839662"/>
    <lineage>
        <taxon>Bacteria</taxon>
        <taxon>Bacillati</taxon>
        <taxon>Cyanobacteriota</taxon>
        <taxon>Cyanophyceae</taxon>
        <taxon>Oculatellales</taxon>
        <taxon>Oculatellaceae</taxon>
        <taxon>Pegethrix</taxon>
    </lineage>
</organism>
<protein>
    <submittedName>
        <fullName evidence="1">Uncharacterized protein</fullName>
    </submittedName>
</protein>
<sequence>MAIIAADAQDARLAVHSAGGASRDSSLSNLSMHCSEPPHLKYNITAIEGGVMLSIWEPAPKNDVRVKPFLFMSRHRLPSELEAKKLLAHYLSVYRQATQRS</sequence>
<gene>
    <name evidence="1" type="ORF">KME07_10680</name>
</gene>
<dbReference type="EMBL" id="JAHHHV010000064">
    <property type="protein sequence ID" value="MBW4465887.1"/>
    <property type="molecule type" value="Genomic_DNA"/>
</dbReference>
<evidence type="ECO:0000313" key="1">
    <source>
        <dbReference type="EMBL" id="MBW4465887.1"/>
    </source>
</evidence>
<dbReference type="AlphaFoldDB" id="A0A951U5U9"/>
<dbReference type="Proteomes" id="UP000707356">
    <property type="component" value="Unassembled WGS sequence"/>
</dbReference>